<evidence type="ECO:0000259" key="7">
    <source>
        <dbReference type="Pfam" id="PF09335"/>
    </source>
</evidence>
<keyword evidence="3 6" id="KW-0812">Transmembrane</keyword>
<evidence type="ECO:0000313" key="8">
    <source>
        <dbReference type="EMBL" id="CAB4571617.1"/>
    </source>
</evidence>
<gene>
    <name evidence="8" type="ORF">UFOPK1603_01206</name>
</gene>
<dbReference type="InterPro" id="IPR051311">
    <property type="entry name" value="DedA_domain"/>
</dbReference>
<evidence type="ECO:0000256" key="4">
    <source>
        <dbReference type="ARBA" id="ARBA00022989"/>
    </source>
</evidence>
<feature type="domain" description="VTT" evidence="7">
    <location>
        <begin position="43"/>
        <end position="173"/>
    </location>
</feature>
<evidence type="ECO:0000256" key="5">
    <source>
        <dbReference type="ARBA" id="ARBA00023136"/>
    </source>
</evidence>
<evidence type="ECO:0000256" key="1">
    <source>
        <dbReference type="ARBA" id="ARBA00004651"/>
    </source>
</evidence>
<feature type="transmembrane region" description="Helical" evidence="6">
    <location>
        <begin position="63"/>
        <end position="84"/>
    </location>
</feature>
<evidence type="ECO:0000256" key="2">
    <source>
        <dbReference type="ARBA" id="ARBA00022475"/>
    </source>
</evidence>
<protein>
    <submittedName>
        <fullName evidence="8">Unannotated protein</fullName>
    </submittedName>
</protein>
<dbReference type="GO" id="GO:0005886">
    <property type="term" value="C:plasma membrane"/>
    <property type="evidence" value="ECO:0007669"/>
    <property type="project" value="UniProtKB-SubCell"/>
</dbReference>
<dbReference type="Pfam" id="PF09335">
    <property type="entry name" value="VTT_dom"/>
    <property type="match status" value="1"/>
</dbReference>
<reference evidence="8" key="1">
    <citation type="submission" date="2020-05" db="EMBL/GenBank/DDBJ databases">
        <authorList>
            <person name="Chiriac C."/>
            <person name="Salcher M."/>
            <person name="Ghai R."/>
            <person name="Kavagutti S V."/>
        </authorList>
    </citation>
    <scope>NUCLEOTIDE SEQUENCE</scope>
</reference>
<organism evidence="8">
    <name type="scientific">freshwater metagenome</name>
    <dbReference type="NCBI Taxonomy" id="449393"/>
    <lineage>
        <taxon>unclassified sequences</taxon>
        <taxon>metagenomes</taxon>
        <taxon>ecological metagenomes</taxon>
    </lineage>
</organism>
<name>A0A6J6E648_9ZZZZ</name>
<dbReference type="PANTHER" id="PTHR42709">
    <property type="entry name" value="ALKALINE PHOSPHATASE LIKE PROTEIN"/>
    <property type="match status" value="1"/>
</dbReference>
<keyword evidence="5 6" id="KW-0472">Membrane</keyword>
<feature type="transmembrane region" description="Helical" evidence="6">
    <location>
        <begin position="21"/>
        <end position="43"/>
    </location>
</feature>
<dbReference type="EMBL" id="CAEZTG010000115">
    <property type="protein sequence ID" value="CAB4571617.1"/>
    <property type="molecule type" value="Genomic_DNA"/>
</dbReference>
<feature type="transmembrane region" description="Helical" evidence="6">
    <location>
        <begin position="153"/>
        <end position="176"/>
    </location>
</feature>
<proteinExistence type="predicted"/>
<keyword evidence="4 6" id="KW-1133">Transmembrane helix</keyword>
<evidence type="ECO:0000256" key="6">
    <source>
        <dbReference type="SAM" id="Phobius"/>
    </source>
</evidence>
<dbReference type="AlphaFoldDB" id="A0A6J6E648"/>
<dbReference type="PANTHER" id="PTHR42709:SF6">
    <property type="entry name" value="UNDECAPRENYL PHOSPHATE TRANSPORTER A"/>
    <property type="match status" value="1"/>
</dbReference>
<accession>A0A6J6E648</accession>
<sequence>MILAGPTDVIFGDLTDWVVSVIAAISYVGVALLVALESVFPPIPSEVVLPAAGLAASRGEANLVGMMVAATVGSVAGAWALYLIAASIGHLRLHALVVKYGRWVGVKPRDLTRAESWFDDHSKSAVLICRCIPLIRSLVSIPAGFRRMEPVTFTLYTALGSAVWNVTLIGAGYALGDNWEQVGEWISTFQYVIIAAIAAAAGWWIWTRFISAKHKARRAAEEAELAAQEEAAEMILRATDDL</sequence>
<evidence type="ECO:0000256" key="3">
    <source>
        <dbReference type="ARBA" id="ARBA00022692"/>
    </source>
</evidence>
<dbReference type="InterPro" id="IPR032816">
    <property type="entry name" value="VTT_dom"/>
</dbReference>
<keyword evidence="2" id="KW-1003">Cell membrane</keyword>
<feature type="transmembrane region" description="Helical" evidence="6">
    <location>
        <begin position="188"/>
        <end position="206"/>
    </location>
</feature>
<comment type="subcellular location">
    <subcellularLocation>
        <location evidence="1">Cell membrane</location>
        <topology evidence="1">Multi-pass membrane protein</topology>
    </subcellularLocation>
</comment>